<gene>
    <name evidence="1" type="ORF">NARC_30255</name>
</gene>
<dbReference type="OrthoDB" id="10460at2157"/>
<sequence>MELDSIDFILSHFRSPTAGFPRKMMTKSSNGLISINSKGEILQRCREADYKECLINAYPEILELNGMLIQSPNLILIDLDLSLCTSCVYPIRKLDYLLKQTLRQIKKDINGQPTVLWTGNGYHIYLPVQIPILDNEFEFSKERFQNLFSLNNRYYEYYMSEVFMQFAEKYLIGGKSDLLHMLRYTNCMVRIPDTYNMDSLNKGLSLEKSQVKILQEWDGNIMDIKPLIQEFKIWLAKQ</sequence>
<proteinExistence type="predicted"/>
<dbReference type="AlphaFoldDB" id="A0A557SY55"/>
<comment type="caution">
    <text evidence="1">The sequence shown here is derived from an EMBL/GenBank/DDBJ whole genome shotgun (WGS) entry which is preliminary data.</text>
</comment>
<dbReference type="Proteomes" id="UP000315289">
    <property type="component" value="Unassembled WGS sequence"/>
</dbReference>
<keyword evidence="2" id="KW-1185">Reference proteome</keyword>
<dbReference type="RefSeq" id="WP_144729032.1">
    <property type="nucleotide sequence ID" value="NZ_ML675579.1"/>
</dbReference>
<reference evidence="1 2" key="1">
    <citation type="journal article" date="2019" name="Front. Microbiol.">
        <title>Ammonia Oxidation by the Arctic Terrestrial Thaumarchaeote Candidatus Nitrosocosmicus arcticus Is Stimulated by Increasing Temperatures.</title>
        <authorList>
            <person name="Alves R.J.E."/>
            <person name="Kerou M."/>
            <person name="Zappe A."/>
            <person name="Bittner R."/>
            <person name="Abby S.S."/>
            <person name="Schmidt H.A."/>
            <person name="Pfeifer K."/>
            <person name="Schleper C."/>
        </authorList>
    </citation>
    <scope>NUCLEOTIDE SEQUENCE [LARGE SCALE GENOMIC DNA]</scope>
    <source>
        <strain evidence="1 2">Kfb</strain>
    </source>
</reference>
<organism evidence="1 2">
    <name type="scientific">Candidatus Nitrosocosmicus arcticus</name>
    <dbReference type="NCBI Taxonomy" id="2035267"/>
    <lineage>
        <taxon>Archaea</taxon>
        <taxon>Nitrososphaerota</taxon>
        <taxon>Nitrososphaeria</taxon>
        <taxon>Nitrososphaerales</taxon>
        <taxon>Nitrososphaeraceae</taxon>
        <taxon>Candidatus Nitrosocosmicus</taxon>
    </lineage>
</organism>
<dbReference type="EMBL" id="VOAH01000003">
    <property type="protein sequence ID" value="TVP41540.1"/>
    <property type="molecule type" value="Genomic_DNA"/>
</dbReference>
<evidence type="ECO:0000313" key="2">
    <source>
        <dbReference type="Proteomes" id="UP000315289"/>
    </source>
</evidence>
<accession>A0A557SY55</accession>
<name>A0A557SY55_9ARCH</name>
<protein>
    <submittedName>
        <fullName evidence="1">Uncharacterized protein</fullName>
    </submittedName>
</protein>
<evidence type="ECO:0000313" key="1">
    <source>
        <dbReference type="EMBL" id="TVP41540.1"/>
    </source>
</evidence>